<accession>A0A0R0H421</accession>
<evidence type="ECO:0000313" key="3">
    <source>
        <dbReference type="EnsemblPlants" id="KRH25370"/>
    </source>
</evidence>
<gene>
    <name evidence="2" type="ORF">GLYMA_12G098500</name>
</gene>
<dbReference type="AlphaFoldDB" id="A0A0R0H421"/>
<dbReference type="InParanoid" id="A0A0R0H421"/>
<dbReference type="EnsemblPlants" id="KRH25370">
    <property type="protein sequence ID" value="KRH25370"/>
    <property type="gene ID" value="GLYMA_12G098500"/>
</dbReference>
<evidence type="ECO:0000256" key="1">
    <source>
        <dbReference type="SAM" id="SignalP"/>
    </source>
</evidence>
<dbReference type="Proteomes" id="UP000008827">
    <property type="component" value="Chromosome 12"/>
</dbReference>
<name>A0A0R0H421_SOYBN</name>
<keyword evidence="4" id="KW-1185">Reference proteome</keyword>
<feature type="chain" id="PRO_5014521489" description="Secreted protein" evidence="1">
    <location>
        <begin position="19"/>
        <end position="67"/>
    </location>
</feature>
<keyword evidence="1" id="KW-0732">Signal</keyword>
<feature type="signal peptide" evidence="1">
    <location>
        <begin position="1"/>
        <end position="18"/>
    </location>
</feature>
<evidence type="ECO:0000313" key="4">
    <source>
        <dbReference type="Proteomes" id="UP000008827"/>
    </source>
</evidence>
<protein>
    <recommendedName>
        <fullName evidence="5">Secreted protein</fullName>
    </recommendedName>
</protein>
<sequence length="67" mass="7793">MLFLWLFLQQMCVEKVYKASMVAMRGRGDRFNGILVRFNKKAMLKMFLGPVFSLSRANITNHCSSYP</sequence>
<organism evidence="2">
    <name type="scientific">Glycine max</name>
    <name type="common">Soybean</name>
    <name type="synonym">Glycine hispida</name>
    <dbReference type="NCBI Taxonomy" id="3847"/>
    <lineage>
        <taxon>Eukaryota</taxon>
        <taxon>Viridiplantae</taxon>
        <taxon>Streptophyta</taxon>
        <taxon>Embryophyta</taxon>
        <taxon>Tracheophyta</taxon>
        <taxon>Spermatophyta</taxon>
        <taxon>Magnoliopsida</taxon>
        <taxon>eudicotyledons</taxon>
        <taxon>Gunneridae</taxon>
        <taxon>Pentapetalae</taxon>
        <taxon>rosids</taxon>
        <taxon>fabids</taxon>
        <taxon>Fabales</taxon>
        <taxon>Fabaceae</taxon>
        <taxon>Papilionoideae</taxon>
        <taxon>50 kb inversion clade</taxon>
        <taxon>NPAAA clade</taxon>
        <taxon>indigoferoid/millettioid clade</taxon>
        <taxon>Phaseoleae</taxon>
        <taxon>Glycine</taxon>
        <taxon>Glycine subgen. Soja</taxon>
    </lineage>
</organism>
<evidence type="ECO:0008006" key="5">
    <source>
        <dbReference type="Google" id="ProtNLM"/>
    </source>
</evidence>
<reference evidence="3" key="2">
    <citation type="submission" date="2018-02" db="UniProtKB">
        <authorList>
            <consortium name="EnsemblPlants"/>
        </authorList>
    </citation>
    <scope>IDENTIFICATION</scope>
    <source>
        <strain evidence="3">Williams 82</strain>
    </source>
</reference>
<evidence type="ECO:0000313" key="2">
    <source>
        <dbReference type="EMBL" id="KRH25370.1"/>
    </source>
</evidence>
<dbReference type="EMBL" id="CM000845">
    <property type="protein sequence ID" value="KRH25370.1"/>
    <property type="molecule type" value="Genomic_DNA"/>
</dbReference>
<reference evidence="2" key="3">
    <citation type="submission" date="2018-07" db="EMBL/GenBank/DDBJ databases">
        <title>WGS assembly of Glycine max.</title>
        <authorList>
            <person name="Schmutz J."/>
            <person name="Cannon S."/>
            <person name="Schlueter J."/>
            <person name="Ma J."/>
            <person name="Mitros T."/>
            <person name="Nelson W."/>
            <person name="Hyten D."/>
            <person name="Song Q."/>
            <person name="Thelen J."/>
            <person name="Cheng J."/>
            <person name="Xu D."/>
            <person name="Hellsten U."/>
            <person name="May G."/>
            <person name="Yu Y."/>
            <person name="Sakurai T."/>
            <person name="Umezawa T."/>
            <person name="Bhattacharyya M."/>
            <person name="Sandhu D."/>
            <person name="Valliyodan B."/>
            <person name="Lindquist E."/>
            <person name="Peto M."/>
            <person name="Grant D."/>
            <person name="Shu S."/>
            <person name="Goodstein D."/>
            <person name="Barry K."/>
            <person name="Futrell-Griggs M."/>
            <person name="Abernathy B."/>
            <person name="Du J."/>
            <person name="Tian Z."/>
            <person name="Zhu L."/>
            <person name="Gill N."/>
            <person name="Joshi T."/>
            <person name="Libault M."/>
            <person name="Sethuraman A."/>
            <person name="Zhang X."/>
            <person name="Shinozaki K."/>
            <person name="Nguyen H."/>
            <person name="Wing R."/>
            <person name="Cregan P."/>
            <person name="Specht J."/>
            <person name="Grimwood J."/>
            <person name="Rokhsar D."/>
            <person name="Stacey G."/>
            <person name="Shoemaker R."/>
            <person name="Jackson S."/>
        </authorList>
    </citation>
    <scope>NUCLEOTIDE SEQUENCE</scope>
    <source>
        <tissue evidence="2">Callus</tissue>
    </source>
</reference>
<proteinExistence type="predicted"/>
<reference evidence="2 3" key="1">
    <citation type="journal article" date="2010" name="Nature">
        <title>Genome sequence of the palaeopolyploid soybean.</title>
        <authorList>
            <person name="Schmutz J."/>
            <person name="Cannon S.B."/>
            <person name="Schlueter J."/>
            <person name="Ma J."/>
            <person name="Mitros T."/>
            <person name="Nelson W."/>
            <person name="Hyten D.L."/>
            <person name="Song Q."/>
            <person name="Thelen J.J."/>
            <person name="Cheng J."/>
            <person name="Xu D."/>
            <person name="Hellsten U."/>
            <person name="May G.D."/>
            <person name="Yu Y."/>
            <person name="Sakurai T."/>
            <person name="Umezawa T."/>
            <person name="Bhattacharyya M.K."/>
            <person name="Sandhu D."/>
            <person name="Valliyodan B."/>
            <person name="Lindquist E."/>
            <person name="Peto M."/>
            <person name="Grant D."/>
            <person name="Shu S."/>
            <person name="Goodstein D."/>
            <person name="Barry K."/>
            <person name="Futrell-Griggs M."/>
            <person name="Abernathy B."/>
            <person name="Du J."/>
            <person name="Tian Z."/>
            <person name="Zhu L."/>
            <person name="Gill N."/>
            <person name="Joshi T."/>
            <person name="Libault M."/>
            <person name="Sethuraman A."/>
            <person name="Zhang X.-C."/>
            <person name="Shinozaki K."/>
            <person name="Nguyen H.T."/>
            <person name="Wing R.A."/>
            <person name="Cregan P."/>
            <person name="Specht J."/>
            <person name="Grimwood J."/>
            <person name="Rokhsar D."/>
            <person name="Stacey G."/>
            <person name="Shoemaker R.C."/>
            <person name="Jackson S.A."/>
        </authorList>
    </citation>
    <scope>NUCLEOTIDE SEQUENCE</scope>
    <source>
        <strain evidence="3">cv. Williams 82</strain>
        <tissue evidence="2">Callus</tissue>
    </source>
</reference>
<dbReference type="Gramene" id="KRH25370">
    <property type="protein sequence ID" value="KRH25370"/>
    <property type="gene ID" value="GLYMA_12G098500"/>
</dbReference>